<dbReference type="PANTHER" id="PTHR46880">
    <property type="entry name" value="RAS-ASSOCIATING DOMAIN-CONTAINING PROTEIN"/>
    <property type="match status" value="1"/>
</dbReference>
<comment type="caution">
    <text evidence="1">The sequence shown here is derived from an EMBL/GenBank/DDBJ whole genome shotgun (WGS) entry which is preliminary data.</text>
</comment>
<sequence length="262" mass="29874">MTREKEITNKMSQKSMLIVYVRVVIEGFNLEEPLNLFTDSVELEFVTAKGIFSSSMSHLQSLGFAEEFLSEHLISLTYNGTAVMFGSRSGVATMFKEKFPSIVVRHCACHIIELSINDAIKEVCAKTLEIHILKGGRILSLRLVCFQPAATVAAVWQKYEEAKEDRTRDEKDCAIYEEVILCLQERNIDLYKAHLKVKDLVEVFEKMKSCPGSVYRKSLETAENLKFYGYVLHKKGRLDDPPISPNCFLQELEKFDPQTTTL</sequence>
<dbReference type="Proteomes" id="UP001159363">
    <property type="component" value="Chromosome X"/>
</dbReference>
<evidence type="ECO:0000313" key="2">
    <source>
        <dbReference type="Proteomes" id="UP001159363"/>
    </source>
</evidence>
<evidence type="ECO:0000313" key="1">
    <source>
        <dbReference type="EMBL" id="KAJ8887398.1"/>
    </source>
</evidence>
<reference evidence="1 2" key="1">
    <citation type="submission" date="2023-02" db="EMBL/GenBank/DDBJ databases">
        <title>LHISI_Scaffold_Assembly.</title>
        <authorList>
            <person name="Stuart O.P."/>
            <person name="Cleave R."/>
            <person name="Magrath M.J.L."/>
            <person name="Mikheyev A.S."/>
        </authorList>
    </citation>
    <scope>NUCLEOTIDE SEQUENCE [LARGE SCALE GENOMIC DNA]</scope>
    <source>
        <strain evidence="1">Daus_M_001</strain>
        <tissue evidence="1">Leg muscle</tissue>
    </source>
</reference>
<gene>
    <name evidence="1" type="ORF">PR048_013613</name>
</gene>
<protein>
    <submittedName>
        <fullName evidence="1">Uncharacterized protein</fullName>
    </submittedName>
</protein>
<keyword evidence="2" id="KW-1185">Reference proteome</keyword>
<proteinExistence type="predicted"/>
<name>A0ABQ9HSP1_9NEOP</name>
<accession>A0ABQ9HSP1</accession>
<dbReference type="PANTHER" id="PTHR46880:SF8">
    <property type="entry name" value="E3 SUMO-PROTEIN LIGASE KIAA1586"/>
    <property type="match status" value="1"/>
</dbReference>
<organism evidence="1 2">
    <name type="scientific">Dryococelus australis</name>
    <dbReference type="NCBI Taxonomy" id="614101"/>
    <lineage>
        <taxon>Eukaryota</taxon>
        <taxon>Metazoa</taxon>
        <taxon>Ecdysozoa</taxon>
        <taxon>Arthropoda</taxon>
        <taxon>Hexapoda</taxon>
        <taxon>Insecta</taxon>
        <taxon>Pterygota</taxon>
        <taxon>Neoptera</taxon>
        <taxon>Polyneoptera</taxon>
        <taxon>Phasmatodea</taxon>
        <taxon>Verophasmatodea</taxon>
        <taxon>Anareolatae</taxon>
        <taxon>Phasmatidae</taxon>
        <taxon>Eurycanthinae</taxon>
        <taxon>Dryococelus</taxon>
    </lineage>
</organism>
<dbReference type="EMBL" id="JARBHB010000004">
    <property type="protein sequence ID" value="KAJ8887398.1"/>
    <property type="molecule type" value="Genomic_DNA"/>
</dbReference>